<feature type="chain" id="PRO_5046960506" evidence="1">
    <location>
        <begin position="36"/>
        <end position="371"/>
    </location>
</feature>
<dbReference type="InterPro" id="IPR011042">
    <property type="entry name" value="6-blade_b-propeller_TolB-like"/>
</dbReference>
<evidence type="ECO:0000313" key="2">
    <source>
        <dbReference type="EMBL" id="WUX35186.1"/>
    </source>
</evidence>
<reference evidence="2" key="1">
    <citation type="submission" date="2022-10" db="EMBL/GenBank/DDBJ databases">
        <title>The complete genomes of actinobacterial strains from the NBC collection.</title>
        <authorList>
            <person name="Joergensen T.S."/>
            <person name="Alvarez Arevalo M."/>
            <person name="Sterndorff E.B."/>
            <person name="Faurdal D."/>
            <person name="Vuksanovic O."/>
            <person name="Mourched A.-S."/>
            <person name="Charusanti P."/>
            <person name="Shaw S."/>
            <person name="Blin K."/>
            <person name="Weber T."/>
        </authorList>
    </citation>
    <scope>NUCLEOTIDE SEQUENCE</scope>
    <source>
        <strain evidence="2">NBC_01436</strain>
    </source>
</reference>
<keyword evidence="3" id="KW-1185">Reference proteome</keyword>
<proteinExistence type="predicted"/>
<dbReference type="NCBIfam" id="NF033206">
    <property type="entry name" value="ScyE_fam"/>
    <property type="match status" value="1"/>
</dbReference>
<name>A0ABZ1Z8T9_STRAQ</name>
<dbReference type="InterPro" id="IPR048031">
    <property type="entry name" value="ScyD/ScyE-like"/>
</dbReference>
<evidence type="ECO:0000256" key="1">
    <source>
        <dbReference type="SAM" id="SignalP"/>
    </source>
</evidence>
<dbReference type="Gene3D" id="2.120.10.30">
    <property type="entry name" value="TolB, C-terminal domain"/>
    <property type="match status" value="1"/>
</dbReference>
<gene>
    <name evidence="2" type="ORF">OG367_02650</name>
</gene>
<sequence>MTPRGLKMLRRLCTATLATAMFCGLMTGAASQAGAGGRLDVVAENLVTPRGLTWDAHAGRVLVTEAGRGGPAPCAPGVGGYPACFGATGAITSYTPGKKRGTERIATGLPSVINEFSVLGLHDIDASHGRISVVFGLGGEMATRNGLGAAARGLAQTGTIDRKGRLHPVGDLLAFEQRYNPHRADVNANAYGIVRVPGGTLVAEAGGNNILSVTDNGSVRMVALMPDQTVDGKPLESVPSAVVKGPDGAFYISEYSGEPTQLGKARIWRMAPGRKPVVVTSGFTGVIDLAFDRQGRMLVLELAEKGFDSPDRTGRLVRVERDGSRTVLAREGLEHPGGVTVAPNGDIYLTNRTTSLGEANGQLLRLRPSRS</sequence>
<feature type="signal peptide" evidence="1">
    <location>
        <begin position="1"/>
        <end position="35"/>
    </location>
</feature>
<evidence type="ECO:0000313" key="3">
    <source>
        <dbReference type="Proteomes" id="UP001431926"/>
    </source>
</evidence>
<protein>
    <submittedName>
        <fullName evidence="2">ScyD/ScyE family protein</fullName>
    </submittedName>
</protein>
<accession>A0ABZ1Z8T9</accession>
<dbReference type="RefSeq" id="WP_329354282.1">
    <property type="nucleotide sequence ID" value="NZ_CP109490.1"/>
</dbReference>
<organism evidence="2 3">
    <name type="scientific">Streptomyces anulatus</name>
    <name type="common">Streptomyces chrysomallus</name>
    <dbReference type="NCBI Taxonomy" id="1892"/>
    <lineage>
        <taxon>Bacteria</taxon>
        <taxon>Bacillati</taxon>
        <taxon>Actinomycetota</taxon>
        <taxon>Actinomycetes</taxon>
        <taxon>Kitasatosporales</taxon>
        <taxon>Streptomycetaceae</taxon>
        <taxon>Streptomyces</taxon>
    </lineage>
</organism>
<dbReference type="Proteomes" id="UP001431926">
    <property type="component" value="Chromosome"/>
</dbReference>
<dbReference type="SUPFAM" id="SSF63829">
    <property type="entry name" value="Calcium-dependent phosphotriesterase"/>
    <property type="match status" value="1"/>
</dbReference>
<dbReference type="EMBL" id="CP109491">
    <property type="protein sequence ID" value="WUX35186.1"/>
    <property type="molecule type" value="Genomic_DNA"/>
</dbReference>
<keyword evidence="1" id="KW-0732">Signal</keyword>